<keyword evidence="1" id="KW-0812">Transmembrane</keyword>
<sequence>MKAWRWINIALCLLGVFVFGGMLIYLHSLPNDFEARAQAFITDRIDAELAADGPMSKLAKLDGLPSDRIDALRVNLAASTRNFIHLAVEALCTCGDRAAIEDALLTAYDAIELKLKPRFEVLRGMVEAKYHAVFDELRRDITIFLGANLIVLGIALILALFRGRAARHLAPISALLTVTTLLTSNWYLFDQNWVLTIIYSDYLGWSYLVFLGVVFLLLADIALNQARVVSGIFNAVSGAFGAGQSWSPC</sequence>
<feature type="transmembrane region" description="Helical" evidence="1">
    <location>
        <begin position="168"/>
        <end position="189"/>
    </location>
</feature>
<feature type="transmembrane region" description="Helical" evidence="1">
    <location>
        <begin position="141"/>
        <end position="161"/>
    </location>
</feature>
<feature type="transmembrane region" description="Helical" evidence="1">
    <location>
        <begin position="204"/>
        <end position="223"/>
    </location>
</feature>
<keyword evidence="1" id="KW-0472">Membrane</keyword>
<name>A0ABU0YG38_9PROT</name>
<keyword evidence="3" id="KW-1185">Reference proteome</keyword>
<dbReference type="Proteomes" id="UP001230156">
    <property type="component" value="Unassembled WGS sequence"/>
</dbReference>
<dbReference type="EMBL" id="JAUYVI010000001">
    <property type="protein sequence ID" value="MDQ7246695.1"/>
    <property type="molecule type" value="Genomic_DNA"/>
</dbReference>
<evidence type="ECO:0000313" key="3">
    <source>
        <dbReference type="Proteomes" id="UP001230156"/>
    </source>
</evidence>
<dbReference type="RefSeq" id="WP_379954086.1">
    <property type="nucleotide sequence ID" value="NZ_JAUYVI010000001.1"/>
</dbReference>
<evidence type="ECO:0008006" key="4">
    <source>
        <dbReference type="Google" id="ProtNLM"/>
    </source>
</evidence>
<proteinExistence type="predicted"/>
<reference evidence="3" key="1">
    <citation type="submission" date="2023-08" db="EMBL/GenBank/DDBJ databases">
        <title>Rhodospirillaceae gen. nov., a novel taxon isolated from the Yangtze River Yuezi River estuary sludge.</title>
        <authorList>
            <person name="Ruan L."/>
        </authorList>
    </citation>
    <scope>NUCLEOTIDE SEQUENCE [LARGE SCALE GENOMIC DNA]</scope>
    <source>
        <strain evidence="3">R-7</strain>
    </source>
</reference>
<accession>A0ABU0YG38</accession>
<keyword evidence="1" id="KW-1133">Transmembrane helix</keyword>
<protein>
    <recommendedName>
        <fullName evidence="4">DUF1461 domain-containing protein</fullName>
    </recommendedName>
</protein>
<organism evidence="2 3">
    <name type="scientific">Dongia sedimenti</name>
    <dbReference type="NCBI Taxonomy" id="3064282"/>
    <lineage>
        <taxon>Bacteria</taxon>
        <taxon>Pseudomonadati</taxon>
        <taxon>Pseudomonadota</taxon>
        <taxon>Alphaproteobacteria</taxon>
        <taxon>Rhodospirillales</taxon>
        <taxon>Dongiaceae</taxon>
        <taxon>Dongia</taxon>
    </lineage>
</organism>
<comment type="caution">
    <text evidence="2">The sequence shown here is derived from an EMBL/GenBank/DDBJ whole genome shotgun (WGS) entry which is preliminary data.</text>
</comment>
<evidence type="ECO:0000256" key="1">
    <source>
        <dbReference type="SAM" id="Phobius"/>
    </source>
</evidence>
<feature type="transmembrane region" description="Helical" evidence="1">
    <location>
        <begin position="7"/>
        <end position="26"/>
    </location>
</feature>
<gene>
    <name evidence="2" type="ORF">Q8A70_03420</name>
</gene>
<evidence type="ECO:0000313" key="2">
    <source>
        <dbReference type="EMBL" id="MDQ7246695.1"/>
    </source>
</evidence>